<dbReference type="Gene3D" id="6.10.20.80">
    <property type="match status" value="1"/>
</dbReference>
<evidence type="ECO:0000256" key="3">
    <source>
        <dbReference type="ARBA" id="ARBA00023029"/>
    </source>
</evidence>
<evidence type="ECO:0000259" key="8">
    <source>
        <dbReference type="SMART" id="SM00387"/>
    </source>
</evidence>
<dbReference type="SUPFAM" id="SSF55874">
    <property type="entry name" value="ATPase domain of HSP90 chaperone/DNA topoisomerase II/histidine kinase"/>
    <property type="match status" value="1"/>
</dbReference>
<keyword evidence="4 7" id="KW-0238">DNA-binding</keyword>
<dbReference type="PANTHER" id="PTHR48444">
    <property type="entry name" value="DNA TOPOISOMERASE 6 SUBUNIT B"/>
    <property type="match status" value="1"/>
</dbReference>
<feature type="binding site" evidence="7">
    <location>
        <position position="425"/>
    </location>
    <ligand>
        <name>ATP</name>
        <dbReference type="ChEBI" id="CHEBI:30616"/>
    </ligand>
</feature>
<dbReference type="GO" id="GO:0005524">
    <property type="term" value="F:ATP binding"/>
    <property type="evidence" value="ECO:0007669"/>
    <property type="project" value="UniProtKB-UniRule"/>
</dbReference>
<dbReference type="Pfam" id="PF02518">
    <property type="entry name" value="HATPase_c"/>
    <property type="match status" value="1"/>
</dbReference>
<comment type="catalytic activity">
    <reaction evidence="7">
        <text>ATP-dependent breakage, passage and rejoining of double-stranded DNA.</text>
        <dbReference type="EC" id="5.6.2.2"/>
    </reaction>
</comment>
<feature type="binding site" evidence="7">
    <location>
        <begin position="92"/>
        <end position="93"/>
    </location>
    <ligand>
        <name>ATP</name>
        <dbReference type="ChEBI" id="CHEBI:30616"/>
    </ligand>
</feature>
<evidence type="ECO:0000256" key="4">
    <source>
        <dbReference type="ARBA" id="ARBA00023125"/>
    </source>
</evidence>
<comment type="caution">
    <text evidence="9">The sequence shown here is derived from an EMBL/GenBank/DDBJ whole genome shotgun (WGS) entry which is preliminary data.</text>
</comment>
<dbReference type="InterPro" id="IPR040494">
    <property type="entry name" value="Top6b_C"/>
</dbReference>
<dbReference type="SUPFAM" id="SSF46946">
    <property type="entry name" value="S13-like H2TH domain"/>
    <property type="match status" value="1"/>
</dbReference>
<evidence type="ECO:0000256" key="1">
    <source>
        <dbReference type="ARBA" id="ARBA00022741"/>
    </source>
</evidence>
<dbReference type="Gene3D" id="3.30.565.10">
    <property type="entry name" value="Histidine kinase-like ATPase, C-terminal domain"/>
    <property type="match status" value="1"/>
</dbReference>
<dbReference type="InterPro" id="IPR010979">
    <property type="entry name" value="Ribosomal_uS13-like_H2TH"/>
</dbReference>
<dbReference type="GO" id="GO:0006265">
    <property type="term" value="P:DNA topological change"/>
    <property type="evidence" value="ECO:0007669"/>
    <property type="project" value="UniProtKB-UniRule"/>
</dbReference>
<comment type="similarity">
    <text evidence="7">Belongs to the TOP6B family.</text>
</comment>
<dbReference type="EMBL" id="DTLB01000052">
    <property type="protein sequence ID" value="HFW33092.1"/>
    <property type="molecule type" value="Genomic_DNA"/>
</dbReference>
<dbReference type="EC" id="5.6.2.2" evidence="7"/>
<feature type="binding site" evidence="7">
    <location>
        <begin position="102"/>
        <end position="109"/>
    </location>
    <ligand>
        <name>ATP</name>
        <dbReference type="ChEBI" id="CHEBI:30616"/>
    </ligand>
</feature>
<dbReference type="InterPro" id="IPR036890">
    <property type="entry name" value="HATPase_C_sf"/>
</dbReference>
<comment type="subunit">
    <text evidence="6 7">Homodimer. Heterotetramer of two Top6A and two Top6B chains.</text>
</comment>
<dbReference type="FunFam" id="3.30.565.10:FF:000062">
    <property type="entry name" value="Type 2 DNA topoisomerase 6 subunit B"/>
    <property type="match status" value="1"/>
</dbReference>
<dbReference type="HAMAP" id="MF_00322">
    <property type="entry name" value="Top6B"/>
    <property type="match status" value="1"/>
</dbReference>
<accession>A0A7C3MAH2</accession>
<dbReference type="Pfam" id="PF09239">
    <property type="entry name" value="Topo-VIb_trans"/>
    <property type="match status" value="1"/>
</dbReference>
<dbReference type="InterPro" id="IPR020568">
    <property type="entry name" value="Ribosomal_Su5_D2-typ_SF"/>
</dbReference>
<sequence>MSGKHREISVAEFFEKNKHILGYSNPAKAIITVVKEAVDNALDACEEAGILPDIFVRISRVDDHFKIIVEDNGPGIPKDQIPKVFGKLLYGSRFHEIRQSRGQQGIGISAAVLYAQLTTGKPARIISKTADDERANKVVLYINTKKNEPEIVEEGEEEWYLPSGTKIELEVAGNYVRERKQSVYEYLRETSVINPHAKITFVEPDGTITEFRRVTEEVPPPPKSIKPHPHGIELGTLMNMLKTTKAATLRRFLKDEFVRIGDKIAEEVLIKGGFSGEEIPQEMGRDEAARLLNAFRQTDFLPPPTDCLSPIGESLIAKSLMAEFHPEFVFAVTRKPKVYSGHPFLVEVGMAYGGEIRTEKVILLRYANKIPLLYQQGGCALTRAVESVNWKPYGMLQNKGELPSAPAVILIHLASTNIPYTSESKESVAAIPEIIDETRLALQEVGRRLKDYLDRKSRQQKKRKKEEMIGKVLPLIAEKVCEILEKEPIEIGRIVARIMGYLHVERTVYEKDGFKEVTVRVSNFTRSKKNLKLYEMCSGEVKAEGAKISGSGYSTIVWSIEVMPDEEVELSYQLKGKIINKNPLVEGVEEDLLSGADIMNVA</sequence>
<dbReference type="SMART" id="SM00387">
    <property type="entry name" value="HATPase_c"/>
    <property type="match status" value="1"/>
</dbReference>
<dbReference type="Gene3D" id="1.10.8.50">
    <property type="match status" value="1"/>
</dbReference>
<evidence type="ECO:0000256" key="2">
    <source>
        <dbReference type="ARBA" id="ARBA00022840"/>
    </source>
</evidence>
<feature type="binding site" evidence="7">
    <location>
        <position position="40"/>
    </location>
    <ligand>
        <name>ATP</name>
        <dbReference type="ChEBI" id="CHEBI:30616"/>
    </ligand>
</feature>
<dbReference type="InterPro" id="IPR014721">
    <property type="entry name" value="Ribsml_uS5_D2-typ_fold_subgr"/>
</dbReference>
<dbReference type="SUPFAM" id="SSF54211">
    <property type="entry name" value="Ribosomal protein S5 domain 2-like"/>
    <property type="match status" value="1"/>
</dbReference>
<dbReference type="GO" id="GO:0006260">
    <property type="term" value="P:DNA replication"/>
    <property type="evidence" value="ECO:0007669"/>
    <property type="project" value="UniProtKB-UniRule"/>
</dbReference>
<keyword evidence="2 7" id="KW-0067">ATP-binding</keyword>
<dbReference type="NCBIfam" id="TIGR01052">
    <property type="entry name" value="top6b"/>
    <property type="match status" value="1"/>
</dbReference>
<evidence type="ECO:0000256" key="7">
    <source>
        <dbReference type="HAMAP-Rule" id="MF_00322"/>
    </source>
</evidence>
<proteinExistence type="inferred from homology"/>
<dbReference type="PIRSF" id="PIRSF006553">
    <property type="entry name" value="TopoVI_B"/>
    <property type="match status" value="1"/>
</dbReference>
<evidence type="ECO:0000313" key="9">
    <source>
        <dbReference type="EMBL" id="HFW33092.1"/>
    </source>
</evidence>
<keyword evidence="5 7" id="KW-0413">Isomerase</keyword>
<reference evidence="9" key="1">
    <citation type="journal article" date="2020" name="mSystems">
        <title>Genome- and Community-Level Interaction Insights into Carbon Utilization and Element Cycling Functions of Hydrothermarchaeota in Hydrothermal Sediment.</title>
        <authorList>
            <person name="Zhou Z."/>
            <person name="Liu Y."/>
            <person name="Xu W."/>
            <person name="Pan J."/>
            <person name="Luo Z.H."/>
            <person name="Li M."/>
        </authorList>
    </citation>
    <scope>NUCLEOTIDE SEQUENCE [LARGE SCALE GENOMIC DNA]</scope>
    <source>
        <strain evidence="9">SpSt-87</strain>
    </source>
</reference>
<dbReference type="InterPro" id="IPR003594">
    <property type="entry name" value="HATPase_dom"/>
</dbReference>
<gene>
    <name evidence="7" type="primary">top6B</name>
    <name evidence="9" type="ORF">ENW66_09135</name>
</gene>
<dbReference type="InterPro" id="IPR005734">
    <property type="entry name" value="TopoVI_B"/>
</dbReference>
<evidence type="ECO:0000256" key="5">
    <source>
        <dbReference type="ARBA" id="ARBA00023235"/>
    </source>
</evidence>
<comment type="function">
    <text evidence="7">Relaxes both positive and negative superturns and exhibits a strong decatenase activity.</text>
</comment>
<dbReference type="NCBIfam" id="NF003218">
    <property type="entry name" value="PRK04184.1"/>
    <property type="match status" value="1"/>
</dbReference>
<dbReference type="PANTHER" id="PTHR48444:SF1">
    <property type="entry name" value="DNA TOPOISOMERASE 6 SUBUNIT B"/>
    <property type="match status" value="1"/>
</dbReference>
<keyword evidence="1 7" id="KW-0547">Nucleotide-binding</keyword>
<name>A0A7C3MAH2_ARCFL</name>
<dbReference type="GO" id="GO:0003918">
    <property type="term" value="F:DNA topoisomerase type II (double strand cut, ATP-hydrolyzing) activity"/>
    <property type="evidence" value="ECO:0007669"/>
    <property type="project" value="UniProtKB-UniRule"/>
</dbReference>
<organism evidence="9">
    <name type="scientific">Archaeoglobus fulgidus</name>
    <dbReference type="NCBI Taxonomy" id="2234"/>
    <lineage>
        <taxon>Archaea</taxon>
        <taxon>Methanobacteriati</taxon>
        <taxon>Methanobacteriota</taxon>
        <taxon>Archaeoglobi</taxon>
        <taxon>Archaeoglobales</taxon>
        <taxon>Archaeoglobaceae</taxon>
        <taxon>Archaeoglobus</taxon>
    </lineage>
</organism>
<protein>
    <recommendedName>
        <fullName evidence="7">Type 2 DNA topoisomerase 6 subunit B</fullName>
        <ecNumber evidence="7">5.6.2.2</ecNumber>
    </recommendedName>
    <alternativeName>
        <fullName evidence="7">Type II DNA topoisomerase VI subunit B</fullName>
        <shortName evidence="7">TopoVI-B</shortName>
    </alternativeName>
</protein>
<dbReference type="CDD" id="cd00823">
    <property type="entry name" value="TopoIIB_Trans"/>
    <property type="match status" value="1"/>
</dbReference>
<evidence type="ECO:0000256" key="6">
    <source>
        <dbReference type="ARBA" id="ARBA00063696"/>
    </source>
</evidence>
<dbReference type="GO" id="GO:0003677">
    <property type="term" value="F:DNA binding"/>
    <property type="evidence" value="ECO:0007669"/>
    <property type="project" value="UniProtKB-UniRule"/>
</dbReference>
<dbReference type="Pfam" id="PF18000">
    <property type="entry name" value="Top6b_C"/>
    <property type="match status" value="1"/>
</dbReference>
<keyword evidence="3 7" id="KW-0799">Topoisomerase</keyword>
<dbReference type="AlphaFoldDB" id="A0A7C3MAH2"/>
<feature type="binding site" evidence="7">
    <location>
        <position position="71"/>
    </location>
    <ligand>
        <name>ATP</name>
        <dbReference type="ChEBI" id="CHEBI:30616"/>
    </ligand>
</feature>
<dbReference type="InterPro" id="IPR015320">
    <property type="entry name" value="TopoVI_B_transducer"/>
</dbReference>
<feature type="domain" description="Histidine kinase/HSP90-like ATPase" evidence="8">
    <location>
        <begin position="25"/>
        <end position="146"/>
    </location>
</feature>
<dbReference type="Gene3D" id="2.60.40.2960">
    <property type="match status" value="1"/>
</dbReference>
<dbReference type="Gene3D" id="3.30.230.10">
    <property type="match status" value="1"/>
</dbReference>